<sequence length="136" mass="15661">MATSEDFNQQIRKKLLELYGGGKEKKDAEDFVTLLIFLDREVMMEKDQKYVSPFNQTLKLVLEMSNDLVLKEYTDRMLNDAKAIQKDPNVHKEMVKIYNQLTKPNSDQLLDEKFYLASNLDKSICEQSGGLGFLSG</sequence>
<evidence type="ECO:0000313" key="2">
    <source>
        <dbReference type="Proteomes" id="UP001642540"/>
    </source>
</evidence>
<evidence type="ECO:0000313" key="1">
    <source>
        <dbReference type="EMBL" id="CAL8139026.1"/>
    </source>
</evidence>
<proteinExistence type="predicted"/>
<reference evidence="1 2" key="1">
    <citation type="submission" date="2024-08" db="EMBL/GenBank/DDBJ databases">
        <authorList>
            <person name="Cucini C."/>
            <person name="Frati F."/>
        </authorList>
    </citation>
    <scope>NUCLEOTIDE SEQUENCE [LARGE SCALE GENOMIC DNA]</scope>
</reference>
<dbReference type="EMBL" id="CAXLJM020000124">
    <property type="protein sequence ID" value="CAL8139026.1"/>
    <property type="molecule type" value="Genomic_DNA"/>
</dbReference>
<gene>
    <name evidence="1" type="ORF">ODALV1_LOCUS27651</name>
</gene>
<dbReference type="Proteomes" id="UP001642540">
    <property type="component" value="Unassembled WGS sequence"/>
</dbReference>
<organism evidence="1 2">
    <name type="scientific">Orchesella dallaii</name>
    <dbReference type="NCBI Taxonomy" id="48710"/>
    <lineage>
        <taxon>Eukaryota</taxon>
        <taxon>Metazoa</taxon>
        <taxon>Ecdysozoa</taxon>
        <taxon>Arthropoda</taxon>
        <taxon>Hexapoda</taxon>
        <taxon>Collembola</taxon>
        <taxon>Entomobryomorpha</taxon>
        <taxon>Entomobryoidea</taxon>
        <taxon>Orchesellidae</taxon>
        <taxon>Orchesellinae</taxon>
        <taxon>Orchesella</taxon>
    </lineage>
</organism>
<name>A0ABP1RYD6_9HEXA</name>
<comment type="caution">
    <text evidence="1">The sequence shown here is derived from an EMBL/GenBank/DDBJ whole genome shotgun (WGS) entry which is preliminary data.</text>
</comment>
<keyword evidence="2" id="KW-1185">Reference proteome</keyword>
<accession>A0ABP1RYD6</accession>
<protein>
    <submittedName>
        <fullName evidence="1">Uncharacterized protein</fullName>
    </submittedName>
</protein>